<evidence type="ECO:0000256" key="1">
    <source>
        <dbReference type="SAM" id="MobiDB-lite"/>
    </source>
</evidence>
<evidence type="ECO:0000313" key="3">
    <source>
        <dbReference type="Proteomes" id="UP001595724"/>
    </source>
</evidence>
<accession>A0ABV7UQE5</accession>
<keyword evidence="3" id="KW-1185">Reference proteome</keyword>
<sequence>MFVAQPHACTPSHAVHHADDRPAATETIEIDSNRLLKGQRELLIRHGSECYRLRHTRNDKLILTK</sequence>
<comment type="caution">
    <text evidence="2">The sequence shown here is derived from an EMBL/GenBank/DDBJ whole genome shotgun (WGS) entry which is preliminary data.</text>
</comment>
<name>A0ABV7UQE5_9GAMM</name>
<dbReference type="EMBL" id="JBHRYF010000001">
    <property type="protein sequence ID" value="MFC3658728.1"/>
    <property type="molecule type" value="Genomic_DNA"/>
</dbReference>
<organism evidence="2 3">
    <name type="scientific">Luteimonas notoginsengisoli</name>
    <dbReference type="NCBI Taxonomy" id="1578200"/>
    <lineage>
        <taxon>Bacteria</taxon>
        <taxon>Pseudomonadati</taxon>
        <taxon>Pseudomonadota</taxon>
        <taxon>Gammaproteobacteria</taxon>
        <taxon>Lysobacterales</taxon>
        <taxon>Lysobacteraceae</taxon>
        <taxon>Luteimonas</taxon>
    </lineage>
</organism>
<dbReference type="Proteomes" id="UP001595724">
    <property type="component" value="Unassembled WGS sequence"/>
</dbReference>
<reference evidence="3" key="1">
    <citation type="journal article" date="2019" name="Int. J. Syst. Evol. Microbiol.">
        <title>The Global Catalogue of Microorganisms (GCM) 10K type strain sequencing project: providing services to taxonomists for standard genome sequencing and annotation.</title>
        <authorList>
            <consortium name="The Broad Institute Genomics Platform"/>
            <consortium name="The Broad Institute Genome Sequencing Center for Infectious Disease"/>
            <person name="Wu L."/>
            <person name="Ma J."/>
        </authorList>
    </citation>
    <scope>NUCLEOTIDE SEQUENCE [LARGE SCALE GENOMIC DNA]</scope>
    <source>
        <strain evidence="3">KCTC 42211</strain>
    </source>
</reference>
<protein>
    <submittedName>
        <fullName evidence="2">Hemin uptake protein HemP</fullName>
    </submittedName>
</protein>
<feature type="region of interest" description="Disordered" evidence="1">
    <location>
        <begin position="1"/>
        <end position="23"/>
    </location>
</feature>
<evidence type="ECO:0000313" key="2">
    <source>
        <dbReference type="EMBL" id="MFC3658728.1"/>
    </source>
</evidence>
<dbReference type="RefSeq" id="WP_386705442.1">
    <property type="nucleotide sequence ID" value="NZ_JBHRYF010000001.1"/>
</dbReference>
<dbReference type="Pfam" id="PF10636">
    <property type="entry name" value="hemP"/>
    <property type="match status" value="1"/>
</dbReference>
<dbReference type="Gene3D" id="2.10.70.10">
    <property type="entry name" value="Complement Module, domain 1"/>
    <property type="match status" value="1"/>
</dbReference>
<proteinExistence type="predicted"/>
<dbReference type="InterPro" id="IPR019600">
    <property type="entry name" value="Hemin_uptake_protein_HemP"/>
</dbReference>
<gene>
    <name evidence="2" type="primary">hemP</name>
    <name evidence="2" type="ORF">ACFOM9_01385</name>
</gene>